<sequence length="134" mass="15751">MNYGREDGMSEKLDLRYESHEHHCHDICEHMRRYLGETVTVFTESGGESGQGFTGVLALVTPRFVRLIVTVGTPPDDLFMYRMYRREGERECEEHEHHRRHRYCCYPYPRRFCGLGSIVDIPCRKIVAFVHNAV</sequence>
<dbReference type="EMBL" id="CP113864">
    <property type="protein sequence ID" value="WAM31072.1"/>
    <property type="molecule type" value="Genomic_DNA"/>
</dbReference>
<organism evidence="1 2">
    <name type="scientific">Caldicellulosiruptor naganoensis</name>
    <dbReference type="NCBI Taxonomy" id="29324"/>
    <lineage>
        <taxon>Bacteria</taxon>
        <taxon>Bacillati</taxon>
        <taxon>Bacillota</taxon>
        <taxon>Bacillota incertae sedis</taxon>
        <taxon>Caldicellulosiruptorales</taxon>
        <taxon>Caldicellulosiruptoraceae</taxon>
        <taxon>Caldicellulosiruptor</taxon>
    </lineage>
</organism>
<protein>
    <submittedName>
        <fullName evidence="1">Uncharacterized protein</fullName>
    </submittedName>
</protein>
<dbReference type="Proteomes" id="UP001164745">
    <property type="component" value="Chromosome"/>
</dbReference>
<accession>A0ABY7BFC8</accession>
<evidence type="ECO:0000313" key="2">
    <source>
        <dbReference type="Proteomes" id="UP001164745"/>
    </source>
</evidence>
<evidence type="ECO:0000313" key="1">
    <source>
        <dbReference type="EMBL" id="WAM31072.1"/>
    </source>
</evidence>
<keyword evidence="2" id="KW-1185">Reference proteome</keyword>
<reference evidence="1" key="1">
    <citation type="submission" date="2022-12" db="EMBL/GenBank/DDBJ databases">
        <authorList>
            <person name="Bing R.G."/>
            <person name="Willard D.J."/>
            <person name="Manesh M.J.H."/>
            <person name="Laemthong T."/>
            <person name="Crosby J.R."/>
            <person name="Kelly R.M."/>
        </authorList>
    </citation>
    <scope>NUCLEOTIDE SEQUENCE</scope>
    <source>
        <strain evidence="1">DSM 8991</strain>
    </source>
</reference>
<gene>
    <name evidence="1" type="ORF">OTJ99_001884</name>
</gene>
<name>A0ABY7BFC8_9FIRM</name>
<proteinExistence type="predicted"/>